<gene>
    <name evidence="1" type="ORF">BJ969_003877</name>
</gene>
<keyword evidence="2" id="KW-1185">Reference proteome</keyword>
<sequence length="248" mass="26099">MSVAERLGASLVARSEWCAPDEPVWWASWVEGVTFQVDGLDAEGKPNPGAGKRLAGAVGKAGMGVAVGALTAAFGGGENYESRSGPTEPGLQVFATGVDSDAVRLIQRTPPASAGSMLWVLTPRRLGVLLPLAEEVTEPAEPESGGWRQLARGLSEAGRSLVSSRAEFGANEPDAPMRSPSVAPWFELGPDDVVGCRSIGRENFPTHCGVVLRDGSGFAVRSPFPWDVEAMMSAVQAFNRGQHWSGRA</sequence>
<dbReference type="RefSeq" id="WP_184480640.1">
    <property type="nucleotide sequence ID" value="NZ_JACHIV010000001.1"/>
</dbReference>
<protein>
    <submittedName>
        <fullName evidence="1">Uncharacterized protein</fullName>
    </submittedName>
</protein>
<dbReference type="EMBL" id="JACHIV010000001">
    <property type="protein sequence ID" value="MBB5070789.1"/>
    <property type="molecule type" value="Genomic_DNA"/>
</dbReference>
<evidence type="ECO:0000313" key="2">
    <source>
        <dbReference type="Proteomes" id="UP000580474"/>
    </source>
</evidence>
<reference evidence="1 2" key="1">
    <citation type="submission" date="2020-08" db="EMBL/GenBank/DDBJ databases">
        <title>Sequencing the genomes of 1000 actinobacteria strains.</title>
        <authorList>
            <person name="Klenk H.-P."/>
        </authorList>
    </citation>
    <scope>NUCLEOTIDE SEQUENCE [LARGE SCALE GENOMIC DNA]</scope>
    <source>
        <strain evidence="1 2">DSM 45582</strain>
    </source>
</reference>
<organism evidence="1 2">
    <name type="scientific">Saccharopolyspora gloriosae</name>
    <dbReference type="NCBI Taxonomy" id="455344"/>
    <lineage>
        <taxon>Bacteria</taxon>
        <taxon>Bacillati</taxon>
        <taxon>Actinomycetota</taxon>
        <taxon>Actinomycetes</taxon>
        <taxon>Pseudonocardiales</taxon>
        <taxon>Pseudonocardiaceae</taxon>
        <taxon>Saccharopolyspora</taxon>
    </lineage>
</organism>
<proteinExistence type="predicted"/>
<dbReference type="Proteomes" id="UP000580474">
    <property type="component" value="Unassembled WGS sequence"/>
</dbReference>
<dbReference type="AlphaFoldDB" id="A0A840NND3"/>
<accession>A0A840NND3</accession>
<name>A0A840NND3_9PSEU</name>
<evidence type="ECO:0000313" key="1">
    <source>
        <dbReference type="EMBL" id="MBB5070789.1"/>
    </source>
</evidence>
<comment type="caution">
    <text evidence="1">The sequence shown here is derived from an EMBL/GenBank/DDBJ whole genome shotgun (WGS) entry which is preliminary data.</text>
</comment>